<name>A0A4Y2MC49_ARAVE</name>
<proteinExistence type="predicted"/>
<accession>A0A4Y2MC49</accession>
<comment type="caution">
    <text evidence="1">The sequence shown here is derived from an EMBL/GenBank/DDBJ whole genome shotgun (WGS) entry which is preliminary data.</text>
</comment>
<gene>
    <name evidence="1" type="ORF">AVEN_18641_1</name>
</gene>
<organism evidence="1 2">
    <name type="scientific">Araneus ventricosus</name>
    <name type="common">Orbweaver spider</name>
    <name type="synonym">Epeira ventricosa</name>
    <dbReference type="NCBI Taxonomy" id="182803"/>
    <lineage>
        <taxon>Eukaryota</taxon>
        <taxon>Metazoa</taxon>
        <taxon>Ecdysozoa</taxon>
        <taxon>Arthropoda</taxon>
        <taxon>Chelicerata</taxon>
        <taxon>Arachnida</taxon>
        <taxon>Araneae</taxon>
        <taxon>Araneomorphae</taxon>
        <taxon>Entelegynae</taxon>
        <taxon>Araneoidea</taxon>
        <taxon>Araneidae</taxon>
        <taxon>Araneus</taxon>
    </lineage>
</organism>
<dbReference type="EMBL" id="BGPR01007082">
    <property type="protein sequence ID" value="GBN24153.1"/>
    <property type="molecule type" value="Genomic_DNA"/>
</dbReference>
<keyword evidence="2" id="KW-1185">Reference proteome</keyword>
<evidence type="ECO:0000313" key="1">
    <source>
        <dbReference type="EMBL" id="GBN24153.1"/>
    </source>
</evidence>
<dbReference type="Proteomes" id="UP000499080">
    <property type="component" value="Unassembled WGS sequence"/>
</dbReference>
<protein>
    <submittedName>
        <fullName evidence="1">Uncharacterized protein</fullName>
    </submittedName>
</protein>
<dbReference type="AlphaFoldDB" id="A0A4Y2MC49"/>
<evidence type="ECO:0000313" key="2">
    <source>
        <dbReference type="Proteomes" id="UP000499080"/>
    </source>
</evidence>
<reference evidence="1 2" key="1">
    <citation type="journal article" date="2019" name="Sci. Rep.">
        <title>Orb-weaving spider Araneus ventricosus genome elucidates the spidroin gene catalogue.</title>
        <authorList>
            <person name="Kono N."/>
            <person name="Nakamura H."/>
            <person name="Ohtoshi R."/>
            <person name="Moran D.A.P."/>
            <person name="Shinohara A."/>
            <person name="Yoshida Y."/>
            <person name="Fujiwara M."/>
            <person name="Mori M."/>
            <person name="Tomita M."/>
            <person name="Arakawa K."/>
        </authorList>
    </citation>
    <scope>NUCLEOTIDE SEQUENCE [LARGE SCALE GENOMIC DNA]</scope>
</reference>
<sequence>MNTWMRSRQIIKRSPALGMETIMAMWLVGPIPMLLIGPVSDDGCTLVMRGYSSHMPLVKRAIMRWTLMSCFYFQRDLPLTIITCSQGWTGFFLYTHGDPAKRFPEIDLTSEYVTSVL</sequence>